<dbReference type="GO" id="GO:0043021">
    <property type="term" value="F:ribonucleoprotein complex binding"/>
    <property type="evidence" value="ECO:0007669"/>
    <property type="project" value="TreeGrafter"/>
</dbReference>
<feature type="region of interest" description="Disordered" evidence="1">
    <location>
        <begin position="90"/>
        <end position="141"/>
    </location>
</feature>
<dbReference type="GO" id="GO:0005739">
    <property type="term" value="C:mitochondrion"/>
    <property type="evidence" value="ECO:0007669"/>
    <property type="project" value="TreeGrafter"/>
</dbReference>
<evidence type="ECO:0000313" key="3">
    <source>
        <dbReference type="EMBL" id="KDR07727.1"/>
    </source>
</evidence>
<dbReference type="Proteomes" id="UP000027135">
    <property type="component" value="Unassembled WGS sequence"/>
</dbReference>
<dbReference type="PANTHER" id="PTHR13284">
    <property type="entry name" value="GH01354P"/>
    <property type="match status" value="1"/>
</dbReference>
<dbReference type="OrthoDB" id="263617at2759"/>
<dbReference type="InParanoid" id="A0A067QUB4"/>
<dbReference type="InterPro" id="IPR029064">
    <property type="entry name" value="Ribosomal_eL30-like_sf"/>
</dbReference>
<feature type="domain" description="Ribosomal protein eL8/eL30/eS12/Gadd45" evidence="2">
    <location>
        <begin position="358"/>
        <end position="448"/>
    </location>
</feature>
<reference evidence="3 4" key="1">
    <citation type="journal article" date="2014" name="Nat. Commun.">
        <title>Molecular traces of alternative social organization in a termite genome.</title>
        <authorList>
            <person name="Terrapon N."/>
            <person name="Li C."/>
            <person name="Robertson H.M."/>
            <person name="Ji L."/>
            <person name="Meng X."/>
            <person name="Booth W."/>
            <person name="Chen Z."/>
            <person name="Childers C.P."/>
            <person name="Glastad K.M."/>
            <person name="Gokhale K."/>
            <person name="Gowin J."/>
            <person name="Gronenberg W."/>
            <person name="Hermansen R.A."/>
            <person name="Hu H."/>
            <person name="Hunt B.G."/>
            <person name="Huylmans A.K."/>
            <person name="Khalil S.M."/>
            <person name="Mitchell R.D."/>
            <person name="Munoz-Torres M.C."/>
            <person name="Mustard J.A."/>
            <person name="Pan H."/>
            <person name="Reese J.T."/>
            <person name="Scharf M.E."/>
            <person name="Sun F."/>
            <person name="Vogel H."/>
            <person name="Xiao J."/>
            <person name="Yang W."/>
            <person name="Yang Z."/>
            <person name="Yang Z."/>
            <person name="Zhou J."/>
            <person name="Zhu J."/>
            <person name="Brent C.S."/>
            <person name="Elsik C.G."/>
            <person name="Goodisman M.A."/>
            <person name="Liberles D.A."/>
            <person name="Roe R.M."/>
            <person name="Vargo E.L."/>
            <person name="Vilcinskas A."/>
            <person name="Wang J."/>
            <person name="Bornberg-Bauer E."/>
            <person name="Korb J."/>
            <person name="Zhang G."/>
            <person name="Liebig J."/>
        </authorList>
    </citation>
    <scope>NUCLEOTIDE SEQUENCE [LARGE SCALE GENOMIC DNA]</scope>
    <source>
        <tissue evidence="3">Whole organism</tissue>
    </source>
</reference>
<feature type="region of interest" description="Disordered" evidence="1">
    <location>
        <begin position="165"/>
        <end position="184"/>
    </location>
</feature>
<feature type="compositionally biased region" description="Polar residues" evidence="1">
    <location>
        <begin position="40"/>
        <end position="56"/>
    </location>
</feature>
<feature type="compositionally biased region" description="Basic and acidic residues" evidence="1">
    <location>
        <begin position="7"/>
        <end position="18"/>
    </location>
</feature>
<dbReference type="PANTHER" id="PTHR13284:SF4">
    <property type="entry name" value="C2H2-TYPE DOMAIN-CONTAINING PROTEIN"/>
    <property type="match status" value="1"/>
</dbReference>
<sequence length="528" mass="58863">MEFPTVEESRKPRIKLNEDLSSGVRGDDQEGSRTDEVQVELSNLGSNNSYCDQSSNTEREAILPASSMSSRNRKRKDPIQIDLMNLIKTQPSRCNRGQGEKGGMSKVGRWVQKGDSRVWYSGNQLDASNPERKRGKKKEVPKKKKVTVLKNAILEERALRQKLRASREQTQDVNVQPESSQEQVDGIAVVNGDDEMTADSWVKRTAPDRAPSKTKESVDLCVTGTDVFEEVAGGGNFKKAGDLNITEILDLTQHVQEKLSLSTDDKAKILLQNISHVPENAQEAIKTTGMQEDDCTVVLPESPKHGCTDVIQRFFVHSRRFREYCDNSLTVPLNSAVKLLLKDIVKFQDRQYHRDPVKAFAKRRYVLGFREAKKHLQLKRLKLIVVAPDLEVAKVKGGIDDTIAQLKEDSTAQGVPCLFALSRRELGFVTFRKVGVSSIGICSYEGSEENFKNVMEHLTEARRHYKEQTRLTLTAPTVGAVSDIDENASVTDQVIASMLSKLTGNSSGDSSSVFISAIEHTANQETEL</sequence>
<evidence type="ECO:0000259" key="2">
    <source>
        <dbReference type="Pfam" id="PF01248"/>
    </source>
</evidence>
<keyword evidence="4" id="KW-1185">Reference proteome</keyword>
<dbReference type="Pfam" id="PF01248">
    <property type="entry name" value="Ribosomal_L7Ae"/>
    <property type="match status" value="1"/>
</dbReference>
<dbReference type="Gene3D" id="3.30.1330.30">
    <property type="match status" value="1"/>
</dbReference>
<gene>
    <name evidence="3" type="ORF">L798_02643</name>
</gene>
<dbReference type="eggNOG" id="ENOG502QUP4">
    <property type="taxonomic scope" value="Eukaryota"/>
</dbReference>
<feature type="compositionally biased region" description="Basic and acidic residues" evidence="1">
    <location>
        <begin position="25"/>
        <end position="36"/>
    </location>
</feature>
<feature type="region of interest" description="Disordered" evidence="1">
    <location>
        <begin position="1"/>
        <end position="78"/>
    </location>
</feature>
<name>A0A067QUB4_ZOONE</name>
<dbReference type="GO" id="GO:1990904">
    <property type="term" value="C:ribonucleoprotein complex"/>
    <property type="evidence" value="ECO:0007669"/>
    <property type="project" value="TreeGrafter"/>
</dbReference>
<evidence type="ECO:0000256" key="1">
    <source>
        <dbReference type="SAM" id="MobiDB-lite"/>
    </source>
</evidence>
<dbReference type="SUPFAM" id="SSF55315">
    <property type="entry name" value="L30e-like"/>
    <property type="match status" value="1"/>
</dbReference>
<organism evidence="3 4">
    <name type="scientific">Zootermopsis nevadensis</name>
    <name type="common">Dampwood termite</name>
    <dbReference type="NCBI Taxonomy" id="136037"/>
    <lineage>
        <taxon>Eukaryota</taxon>
        <taxon>Metazoa</taxon>
        <taxon>Ecdysozoa</taxon>
        <taxon>Arthropoda</taxon>
        <taxon>Hexapoda</taxon>
        <taxon>Insecta</taxon>
        <taxon>Pterygota</taxon>
        <taxon>Neoptera</taxon>
        <taxon>Polyneoptera</taxon>
        <taxon>Dictyoptera</taxon>
        <taxon>Blattodea</taxon>
        <taxon>Blattoidea</taxon>
        <taxon>Termitoidae</taxon>
        <taxon>Termopsidae</taxon>
        <taxon>Zootermopsis</taxon>
    </lineage>
</organism>
<proteinExistence type="predicted"/>
<protein>
    <submittedName>
        <fullName evidence="3">SECIS-binding protein 2-like</fullName>
    </submittedName>
</protein>
<feature type="compositionally biased region" description="Polar residues" evidence="1">
    <location>
        <begin position="171"/>
        <end position="183"/>
    </location>
</feature>
<dbReference type="GO" id="GO:0035368">
    <property type="term" value="F:selenocysteine insertion sequence binding"/>
    <property type="evidence" value="ECO:0007669"/>
    <property type="project" value="InterPro"/>
</dbReference>
<dbReference type="AlphaFoldDB" id="A0A067QUB4"/>
<dbReference type="InterPro" id="IPR004038">
    <property type="entry name" value="Ribosomal_eL8/eL30/eS12/Gad45"/>
</dbReference>
<dbReference type="EMBL" id="KK853419">
    <property type="protein sequence ID" value="KDR07727.1"/>
    <property type="molecule type" value="Genomic_DNA"/>
</dbReference>
<dbReference type="InterPro" id="IPR040051">
    <property type="entry name" value="SECISBP2"/>
</dbReference>
<dbReference type="STRING" id="136037.A0A067QUB4"/>
<evidence type="ECO:0000313" key="4">
    <source>
        <dbReference type="Proteomes" id="UP000027135"/>
    </source>
</evidence>
<accession>A0A067QUB4</accession>
<dbReference type="GO" id="GO:0003730">
    <property type="term" value="F:mRNA 3'-UTR binding"/>
    <property type="evidence" value="ECO:0007669"/>
    <property type="project" value="TreeGrafter"/>
</dbReference>